<dbReference type="PROSITE" id="PS50943">
    <property type="entry name" value="HTH_CROC1"/>
    <property type="match status" value="1"/>
</dbReference>
<dbReference type="Gene3D" id="1.10.260.40">
    <property type="entry name" value="lambda repressor-like DNA-binding domains"/>
    <property type="match status" value="1"/>
</dbReference>
<dbReference type="KEGG" id="lae:LBAT_1494"/>
<evidence type="ECO:0000313" key="2">
    <source>
        <dbReference type="EMBL" id="BAQ57883.1"/>
    </source>
</evidence>
<dbReference type="Proteomes" id="UP000035709">
    <property type="component" value="Chromosome"/>
</dbReference>
<reference evidence="2 4" key="1">
    <citation type="submission" date="2015-03" db="EMBL/GenBank/DDBJ databases">
        <title>Complete genome sequence of Lactobacillus acetotolerans NBRC 13120.</title>
        <authorList>
            <person name="Toh H."/>
            <person name="Morita H."/>
            <person name="Fujita N."/>
        </authorList>
    </citation>
    <scope>NUCLEOTIDE SEQUENCE [LARGE SCALE GENOMIC DNA]</scope>
    <source>
        <strain evidence="2 4">NBRC 13120</strain>
    </source>
</reference>
<dbReference type="AlphaFoldDB" id="A0A0D6A4Z4"/>
<keyword evidence="4" id="KW-1185">Reference proteome</keyword>
<dbReference type="InterPro" id="IPR010982">
    <property type="entry name" value="Lambda_DNA-bd_dom_sf"/>
</dbReference>
<dbReference type="Pfam" id="PF01381">
    <property type="entry name" value="HTH_3"/>
    <property type="match status" value="1"/>
</dbReference>
<dbReference type="EMBL" id="CP044496">
    <property type="protein sequence ID" value="QFG51855.1"/>
    <property type="molecule type" value="Genomic_DNA"/>
</dbReference>
<evidence type="ECO:0000259" key="1">
    <source>
        <dbReference type="PROSITE" id="PS50943"/>
    </source>
</evidence>
<dbReference type="OrthoDB" id="2322940at2"/>
<dbReference type="CDD" id="cd00093">
    <property type="entry name" value="HTH_XRE"/>
    <property type="match status" value="1"/>
</dbReference>
<feature type="domain" description="HTH cro/C1-type" evidence="1">
    <location>
        <begin position="35"/>
        <end position="90"/>
    </location>
</feature>
<organism evidence="2 4">
    <name type="scientific">Lactobacillus acetotolerans</name>
    <dbReference type="NCBI Taxonomy" id="1600"/>
    <lineage>
        <taxon>Bacteria</taxon>
        <taxon>Bacillati</taxon>
        <taxon>Bacillota</taxon>
        <taxon>Bacilli</taxon>
        <taxon>Lactobacillales</taxon>
        <taxon>Lactobacillaceae</taxon>
        <taxon>Lactobacillus</taxon>
    </lineage>
</organism>
<proteinExistence type="predicted"/>
<name>A0A0D6A4Z4_9LACO</name>
<reference evidence="3 5" key="2">
    <citation type="submission" date="2019-09" db="EMBL/GenBank/DDBJ databases">
        <title>Genome sequencing of Lactobacillus acetotolerans.</title>
        <authorList>
            <person name="Kim K."/>
        </authorList>
    </citation>
    <scope>NUCLEOTIDE SEQUENCE [LARGE SCALE GENOMIC DNA]</scope>
    <source>
        <strain evidence="3 5">LA749</strain>
    </source>
</reference>
<dbReference type="GeneID" id="78212857"/>
<dbReference type="EMBL" id="AP014808">
    <property type="protein sequence ID" value="BAQ57883.1"/>
    <property type="molecule type" value="Genomic_DNA"/>
</dbReference>
<dbReference type="PATRIC" id="fig|1600.4.peg.1525"/>
<evidence type="ECO:0000313" key="3">
    <source>
        <dbReference type="EMBL" id="QFG51855.1"/>
    </source>
</evidence>
<dbReference type="RefSeq" id="WP_056971005.1">
    <property type="nucleotide sequence ID" value="NZ_AP014808.1"/>
</dbReference>
<dbReference type="InterPro" id="IPR001387">
    <property type="entry name" value="Cro/C1-type_HTH"/>
</dbReference>
<gene>
    <name evidence="3" type="ORF">LA749_07640</name>
    <name evidence="2" type="ORF">LBAT_1494</name>
</gene>
<dbReference type="STRING" id="1600.LBAT_1494"/>
<evidence type="ECO:0000313" key="4">
    <source>
        <dbReference type="Proteomes" id="UP000035709"/>
    </source>
</evidence>
<protein>
    <submittedName>
        <fullName evidence="2 3">Transcriptional regulator</fullName>
    </submittedName>
</protein>
<dbReference type="SMART" id="SM00530">
    <property type="entry name" value="HTH_XRE"/>
    <property type="match status" value="1"/>
</dbReference>
<dbReference type="Proteomes" id="UP000325393">
    <property type="component" value="Chromosome"/>
</dbReference>
<sequence length="94" mass="10601">MSKIDEYAAKRSRKDPEFAQAVQQDNINLEVAVKIRDLRDKLGLTQREFANLVHKPQSTIARIENGSMNTSTKLLSEIAQATNQKITIEFTPVS</sequence>
<accession>A0A0D6A4Z4</accession>
<evidence type="ECO:0000313" key="5">
    <source>
        <dbReference type="Proteomes" id="UP000325393"/>
    </source>
</evidence>
<dbReference type="GO" id="GO:0003677">
    <property type="term" value="F:DNA binding"/>
    <property type="evidence" value="ECO:0007669"/>
    <property type="project" value="InterPro"/>
</dbReference>
<dbReference type="SUPFAM" id="SSF47413">
    <property type="entry name" value="lambda repressor-like DNA-binding domains"/>
    <property type="match status" value="1"/>
</dbReference>